<feature type="transmembrane region" description="Helical" evidence="9">
    <location>
        <begin position="6"/>
        <end position="25"/>
    </location>
</feature>
<sequence>MGGTGIARTIIGIIGNVISACLFLSPIPTIRKVVKAKSVQEYKPDPYVATVLNCAMWSFYGMPFVSPDDILVLTINGAGLVLELAYVGIFILYSNWGLRKKILIALLIETIFMTVVVLITILAIPDTDGRSMLVGIVSIIFNIIMYTAPLTVMQRVIKTKSVKYMPLALSVASFSNAVIWTIYALLKFDPYLLVPNALGGISGAVQLILYAWFYRTTNWEEEYERSSVQMSESTP</sequence>
<dbReference type="Gene3D" id="1.20.1280.290">
    <property type="match status" value="2"/>
</dbReference>
<evidence type="ECO:0000256" key="3">
    <source>
        <dbReference type="ARBA" id="ARBA00022448"/>
    </source>
</evidence>
<dbReference type="FunFam" id="1.20.1280.290:FF:000002">
    <property type="entry name" value="Bidirectional sugar transporter SWEET"/>
    <property type="match status" value="1"/>
</dbReference>
<comment type="subcellular location">
    <subcellularLocation>
        <location evidence="9">Cell membrane</location>
        <topology evidence="9">Multi-pass membrane protein</topology>
    </subcellularLocation>
    <subcellularLocation>
        <location evidence="1">Endomembrane system</location>
        <topology evidence="1">Multi-pass membrane protein</topology>
    </subcellularLocation>
</comment>
<evidence type="ECO:0000256" key="2">
    <source>
        <dbReference type="ARBA" id="ARBA00007809"/>
    </source>
</evidence>
<evidence type="ECO:0000256" key="5">
    <source>
        <dbReference type="ARBA" id="ARBA00022692"/>
    </source>
</evidence>
<comment type="similarity">
    <text evidence="2 9">Belongs to the SWEET sugar transporter family.</text>
</comment>
<dbReference type="Pfam" id="PF03083">
    <property type="entry name" value="MtN3_slv"/>
    <property type="match status" value="2"/>
</dbReference>
<dbReference type="SMR" id="A0A164XJ29"/>
<gene>
    <name evidence="10" type="ORF">DCAR_0518847</name>
</gene>
<dbReference type="OMA" id="LTIMRRV"/>
<organism evidence="10 11">
    <name type="scientific">Daucus carota subsp. sativus</name>
    <name type="common">Carrot</name>
    <dbReference type="NCBI Taxonomy" id="79200"/>
    <lineage>
        <taxon>Eukaryota</taxon>
        <taxon>Viridiplantae</taxon>
        <taxon>Streptophyta</taxon>
        <taxon>Embryophyta</taxon>
        <taxon>Tracheophyta</taxon>
        <taxon>Spermatophyta</taxon>
        <taxon>Magnoliopsida</taxon>
        <taxon>eudicotyledons</taxon>
        <taxon>Gunneridae</taxon>
        <taxon>Pentapetalae</taxon>
        <taxon>asterids</taxon>
        <taxon>campanulids</taxon>
        <taxon>Apiales</taxon>
        <taxon>Apiaceae</taxon>
        <taxon>Apioideae</taxon>
        <taxon>Scandiceae</taxon>
        <taxon>Daucinae</taxon>
        <taxon>Daucus</taxon>
        <taxon>Daucus sect. Daucus</taxon>
    </lineage>
</organism>
<reference evidence="10" key="1">
    <citation type="journal article" date="2016" name="Nat. Genet.">
        <title>A high-quality carrot genome assembly provides new insights into carotenoid accumulation and asterid genome evolution.</title>
        <authorList>
            <person name="Iorizzo M."/>
            <person name="Ellison S."/>
            <person name="Senalik D."/>
            <person name="Zeng P."/>
            <person name="Satapoomin P."/>
            <person name="Huang J."/>
            <person name="Bowman M."/>
            <person name="Iovene M."/>
            <person name="Sanseverino W."/>
            <person name="Cavagnaro P."/>
            <person name="Yildiz M."/>
            <person name="Macko-Podgorni A."/>
            <person name="Moranska E."/>
            <person name="Grzebelus E."/>
            <person name="Grzebelus D."/>
            <person name="Ashrafi H."/>
            <person name="Zheng Z."/>
            <person name="Cheng S."/>
            <person name="Spooner D."/>
            <person name="Van Deynze A."/>
            <person name="Simon P."/>
        </authorList>
    </citation>
    <scope>NUCLEOTIDE SEQUENCE</scope>
    <source>
        <tissue evidence="10">Leaf</tissue>
    </source>
</reference>
<dbReference type="InterPro" id="IPR047664">
    <property type="entry name" value="SWEET"/>
</dbReference>
<dbReference type="FunFam" id="1.20.1280.290:FF:000001">
    <property type="entry name" value="Bidirectional sugar transporter SWEET"/>
    <property type="match status" value="1"/>
</dbReference>
<evidence type="ECO:0000256" key="7">
    <source>
        <dbReference type="ARBA" id="ARBA00022989"/>
    </source>
</evidence>
<dbReference type="OrthoDB" id="409725at2759"/>
<feature type="transmembrane region" description="Helical" evidence="9">
    <location>
        <begin position="102"/>
        <end position="125"/>
    </location>
</feature>
<dbReference type="PANTHER" id="PTHR10791">
    <property type="entry name" value="RAG1-ACTIVATING PROTEIN 1"/>
    <property type="match status" value="1"/>
</dbReference>
<dbReference type="InterPro" id="IPR004316">
    <property type="entry name" value="SWEET_rpt"/>
</dbReference>
<evidence type="ECO:0000256" key="8">
    <source>
        <dbReference type="ARBA" id="ARBA00023136"/>
    </source>
</evidence>
<evidence type="ECO:0000256" key="9">
    <source>
        <dbReference type="RuleBase" id="RU910715"/>
    </source>
</evidence>
<keyword evidence="8 9" id="KW-0472">Membrane</keyword>
<dbReference type="Gramene" id="KZM93245">
    <property type="protein sequence ID" value="KZM93245"/>
    <property type="gene ID" value="DCAR_016490"/>
</dbReference>
<feature type="transmembrane region" description="Helical" evidence="9">
    <location>
        <begin position="192"/>
        <end position="213"/>
    </location>
</feature>
<keyword evidence="4 9" id="KW-0762">Sugar transport</keyword>
<keyword evidence="3 9" id="KW-0813">Transport</keyword>
<protein>
    <recommendedName>
        <fullName evidence="9">Bidirectional sugar transporter SWEET</fullName>
    </recommendedName>
</protein>
<evidence type="ECO:0000313" key="10">
    <source>
        <dbReference type="EMBL" id="WOG99495.1"/>
    </source>
</evidence>
<feature type="transmembrane region" description="Helical" evidence="9">
    <location>
        <begin position="46"/>
        <end position="64"/>
    </location>
</feature>
<keyword evidence="6" id="KW-0677">Repeat</keyword>
<dbReference type="AlphaFoldDB" id="A0A164XJ29"/>
<comment type="function">
    <text evidence="9">Mediates both low-affinity uptake and efflux of sugar across the membrane.</text>
</comment>
<evidence type="ECO:0000256" key="6">
    <source>
        <dbReference type="ARBA" id="ARBA00022737"/>
    </source>
</evidence>
<dbReference type="GO" id="GO:0012505">
    <property type="term" value="C:endomembrane system"/>
    <property type="evidence" value="ECO:0007669"/>
    <property type="project" value="UniProtKB-SubCell"/>
</dbReference>
<feature type="transmembrane region" description="Helical" evidence="9">
    <location>
        <begin position="70"/>
        <end position="93"/>
    </location>
</feature>
<feature type="transmembrane region" description="Helical" evidence="9">
    <location>
        <begin position="164"/>
        <end position="186"/>
    </location>
</feature>
<keyword evidence="11" id="KW-1185">Reference proteome</keyword>
<dbReference type="KEGG" id="dcr:108222383"/>
<dbReference type="GO" id="GO:0005886">
    <property type="term" value="C:plasma membrane"/>
    <property type="evidence" value="ECO:0007669"/>
    <property type="project" value="UniProtKB-SubCell"/>
</dbReference>
<dbReference type="PANTHER" id="PTHR10791:SF159">
    <property type="entry name" value="BIDIRECTIONAL SUGAR TRANSPORTER SWEET5"/>
    <property type="match status" value="1"/>
</dbReference>
<keyword evidence="7 9" id="KW-1133">Transmembrane helix</keyword>
<feature type="transmembrane region" description="Helical" evidence="9">
    <location>
        <begin position="131"/>
        <end position="152"/>
    </location>
</feature>
<proteinExistence type="inferred from homology"/>
<evidence type="ECO:0000256" key="4">
    <source>
        <dbReference type="ARBA" id="ARBA00022597"/>
    </source>
</evidence>
<dbReference type="GO" id="GO:0051119">
    <property type="term" value="F:sugar transmembrane transporter activity"/>
    <property type="evidence" value="ECO:0007669"/>
    <property type="project" value="InterPro"/>
</dbReference>
<evidence type="ECO:0000313" key="11">
    <source>
        <dbReference type="Proteomes" id="UP000077755"/>
    </source>
</evidence>
<dbReference type="GO" id="GO:0051260">
    <property type="term" value="P:protein homooligomerization"/>
    <property type="evidence" value="ECO:0007669"/>
    <property type="project" value="UniProtKB-ARBA"/>
</dbReference>
<keyword evidence="5 9" id="KW-0812">Transmembrane</keyword>
<reference evidence="10" key="2">
    <citation type="submission" date="2022-03" db="EMBL/GenBank/DDBJ databases">
        <title>Draft title - Genomic analysis of global carrot germplasm unveils the trajectory of domestication and the origin of high carotenoid orange carrot.</title>
        <authorList>
            <person name="Iorizzo M."/>
            <person name="Ellison S."/>
            <person name="Senalik D."/>
            <person name="Macko-Podgorni A."/>
            <person name="Grzebelus D."/>
            <person name="Bostan H."/>
            <person name="Rolling W."/>
            <person name="Curaba J."/>
            <person name="Simon P."/>
        </authorList>
    </citation>
    <scope>NUCLEOTIDE SEQUENCE</scope>
    <source>
        <tissue evidence="10">Leaf</tissue>
    </source>
</reference>
<name>A0A164XJ29_DAUCS</name>
<dbReference type="Proteomes" id="UP000077755">
    <property type="component" value="Chromosome 5"/>
</dbReference>
<dbReference type="EMBL" id="CP093347">
    <property type="protein sequence ID" value="WOG99495.1"/>
    <property type="molecule type" value="Genomic_DNA"/>
</dbReference>
<evidence type="ECO:0000256" key="1">
    <source>
        <dbReference type="ARBA" id="ARBA00004127"/>
    </source>
</evidence>
<accession>A0A164XJ29</accession>